<organism evidence="6">
    <name type="scientific">Tanacetum cinerariifolium</name>
    <name type="common">Dalmatian daisy</name>
    <name type="synonym">Chrysanthemum cinerariifolium</name>
    <dbReference type="NCBI Taxonomy" id="118510"/>
    <lineage>
        <taxon>Eukaryota</taxon>
        <taxon>Viridiplantae</taxon>
        <taxon>Streptophyta</taxon>
        <taxon>Embryophyta</taxon>
        <taxon>Tracheophyta</taxon>
        <taxon>Spermatophyta</taxon>
        <taxon>Magnoliopsida</taxon>
        <taxon>eudicotyledons</taxon>
        <taxon>Gunneridae</taxon>
        <taxon>Pentapetalae</taxon>
        <taxon>asterids</taxon>
        <taxon>campanulids</taxon>
        <taxon>Asterales</taxon>
        <taxon>Asteraceae</taxon>
        <taxon>Asteroideae</taxon>
        <taxon>Anthemideae</taxon>
        <taxon>Anthemidinae</taxon>
        <taxon>Tanacetum</taxon>
    </lineage>
</organism>
<feature type="domain" description="GAG-pre-integrase" evidence="3">
    <location>
        <begin position="455"/>
        <end position="521"/>
    </location>
</feature>
<dbReference type="PANTHER" id="PTHR34222">
    <property type="entry name" value="GAG_PRE-INTEGRS DOMAIN-CONTAINING PROTEIN"/>
    <property type="match status" value="1"/>
</dbReference>
<reference evidence="6" key="1">
    <citation type="journal article" date="2019" name="Sci. Rep.">
        <title>Draft genome of Tanacetum cinerariifolium, the natural source of mosquito coil.</title>
        <authorList>
            <person name="Yamashiro T."/>
            <person name="Shiraishi A."/>
            <person name="Satake H."/>
            <person name="Nakayama K."/>
        </authorList>
    </citation>
    <scope>NUCLEOTIDE SEQUENCE</scope>
</reference>
<accession>A0A6L2NZM6</accession>
<feature type="region of interest" description="Disordered" evidence="1">
    <location>
        <begin position="221"/>
        <end position="249"/>
    </location>
</feature>
<dbReference type="PANTHER" id="PTHR34222:SF99">
    <property type="entry name" value="PROTEIN, PUTATIVE-RELATED"/>
    <property type="match status" value="1"/>
</dbReference>
<comment type="caution">
    <text evidence="6">The sequence shown here is derived from an EMBL/GenBank/DDBJ whole genome shotgun (WGS) entry which is preliminary data.</text>
</comment>
<dbReference type="InterPro" id="IPR025724">
    <property type="entry name" value="GAG-pre-integrase_dom"/>
</dbReference>
<dbReference type="InterPro" id="IPR029472">
    <property type="entry name" value="Copia-like_N"/>
</dbReference>
<name>A0A6L2NZM6_TANCI</name>
<gene>
    <name evidence="6" type="ORF">Tci_063524</name>
</gene>
<evidence type="ECO:0000256" key="1">
    <source>
        <dbReference type="SAM" id="MobiDB-lite"/>
    </source>
</evidence>
<dbReference type="Pfam" id="PF13976">
    <property type="entry name" value="gag_pre-integrs"/>
    <property type="match status" value="1"/>
</dbReference>
<sequence>MAGGEPSGSNIDYVNGLDGGNPLHMNPNDSTSTSLIPFKLTGPENYCIWASAMKLALQDRNNYAFVDGSCVKSTYSTIYSIDDATTWKDLKSTYDKVDVSIIFNMLHKISCLKQGGSSLADYYHRLNSLWREFDALTKLPTCVCDANKELETHNKLMKLMQFFMGLDECYLSVRSSLLTRDPLPKVKDAYVIVSREESYRGIPESSSVIETKLNTTSFAAKSSNNFKRSNNNGNNNSSYTRGTNAGNVNRGPNPNLSCKNCGMIGHTIERCYELIEYPPSFKKVTNPIKKTSLKQNFNANSDMKTNDKQYYVSSQNSSSSFTPEQIKKLLSLINDTSSGSIHTNTAGRIIDSRANQHLTVSNVGMTNVVDISNLKINAGHPNGTLATVSHVGNLQLTKNVMLFDVLVIPGYCVSLSSVNKMIIDSKLFLGFDEEKCSIQDLKREIILGTSSETGGLYLFNLQSNKNIGNVNLVNSFHVSRTLWHSRLGHPADQVLAILKNDLNFSKNTDVSAYEICLRDKQTRESFPLSDHKLEKLGDLVHLDLLPTSVLNGKSPYELVYDKKPNLSDLRSFGCLCFSIVLNNSDKFTFRFDKCVLLGYSTVKKAYKLFSLDNRNVIFSRDVKFFEIVFPFKMSNTSVNNNADADYTSEADHLTFFDNQLSQSPYDEGKATSFEEGSPTFSRIDTEATQLSDNGTATQIEETSLSEGNVFETNIDPSFIPTLSLTSESIDRVQSEPRRSSRDSKLPAKLNDYVIDSKLKYGKEKHVSYAKLNQVNYCFGTTLNKSVEPTSYYEAATNPRWVEAMNNEIDALYRNHTWTIFNLSKGRNAIGNKWIYKIKYKASGEVERYKVRVVPKGFNQKEGFDYDETFSLVVKMDVYMNLSLGFGDDNGNKVCKLNKSLYGLKPTPRQWNAKLIAALIEHGFVQSKFDYSLFIKKSGSVFVALLVYVDDIVITGNCKASIESFKEFLKNKFLIKDLGLLKYLLGIEVLENKAGICLTQRKYCLELIHEYGLLAAKPTATPLQDNTVLNSKESKTDKYLKNITEYQKVMGKLIYLTHTRPDISYSVQCLSQYMHSPLQSHFKAALRVLRYLKGTPGTGV</sequence>
<dbReference type="Pfam" id="PF25597">
    <property type="entry name" value="SH3_retrovirus"/>
    <property type="match status" value="1"/>
</dbReference>
<dbReference type="EMBL" id="BKCJ010010428">
    <property type="protein sequence ID" value="GEU91546.1"/>
    <property type="molecule type" value="Genomic_DNA"/>
</dbReference>
<dbReference type="Pfam" id="PF07727">
    <property type="entry name" value="RVT_2"/>
    <property type="match status" value="1"/>
</dbReference>
<protein>
    <submittedName>
        <fullName evidence="6">Ribonuclease H-like domain-containing protein</fullName>
    </submittedName>
</protein>
<dbReference type="InterPro" id="IPR057670">
    <property type="entry name" value="SH3_retrovirus"/>
</dbReference>
<evidence type="ECO:0000313" key="6">
    <source>
        <dbReference type="EMBL" id="GEU91546.1"/>
    </source>
</evidence>
<dbReference type="AlphaFoldDB" id="A0A6L2NZM6"/>
<feature type="compositionally biased region" description="Low complexity" evidence="1">
    <location>
        <begin position="221"/>
        <end position="244"/>
    </location>
</feature>
<dbReference type="InterPro" id="IPR043502">
    <property type="entry name" value="DNA/RNA_pol_sf"/>
</dbReference>
<evidence type="ECO:0000259" key="2">
    <source>
        <dbReference type="Pfam" id="PF07727"/>
    </source>
</evidence>
<feature type="domain" description="Reverse transcriptase Ty1/copia-type" evidence="2">
    <location>
        <begin position="874"/>
        <end position="1022"/>
    </location>
</feature>
<feature type="domain" description="Retrotransposon Copia-like N-terminal" evidence="4">
    <location>
        <begin position="27"/>
        <end position="72"/>
    </location>
</feature>
<evidence type="ECO:0000259" key="3">
    <source>
        <dbReference type="Pfam" id="PF13976"/>
    </source>
</evidence>
<evidence type="ECO:0000259" key="5">
    <source>
        <dbReference type="Pfam" id="PF25597"/>
    </source>
</evidence>
<evidence type="ECO:0000259" key="4">
    <source>
        <dbReference type="Pfam" id="PF14244"/>
    </source>
</evidence>
<proteinExistence type="predicted"/>
<feature type="domain" description="Retroviral polymerase SH3-like" evidence="5">
    <location>
        <begin position="574"/>
        <end position="634"/>
    </location>
</feature>
<dbReference type="InterPro" id="IPR013103">
    <property type="entry name" value="RVT_2"/>
</dbReference>
<dbReference type="SUPFAM" id="SSF56672">
    <property type="entry name" value="DNA/RNA polymerases"/>
    <property type="match status" value="1"/>
</dbReference>
<dbReference type="Pfam" id="PF14244">
    <property type="entry name" value="Retrotran_gag_3"/>
    <property type="match status" value="1"/>
</dbReference>